<dbReference type="EMBL" id="ML993935">
    <property type="protein sequence ID" value="KAF2202478.1"/>
    <property type="molecule type" value="Genomic_DNA"/>
</dbReference>
<feature type="region of interest" description="Disordered" evidence="6">
    <location>
        <begin position="42"/>
        <end position="100"/>
    </location>
</feature>
<proteinExistence type="inferred from homology"/>
<comment type="function">
    <text evidence="3">Regulates mitochondrial small subunit maturation by controlling 15S rRNA 5'-end processing. Localizes to the 5' precursor of the 15S rRNA in a position that is subsequently occupied by mS47 in the mature yeast mtSSU. Uses structure and sequence-specific RNA recognition, binding to a single-stranded region of the precursor and specifically recognizing bases -6 to -1. The exchange of Ccm1 for mS47 is coupled to the irreversible removal of precursor rRNA that is accompanied by conformational changes of the mitoribosomal proteins uS5m and mS26. These conformational changes signal completion of 5'-end rRNA processing through protection of the mature 5'-end of the 15S rRNA and stabilization of mS47. The removal of the 5' precursor together with the dissociation of Ccm1 may be catalyzed by the 5'-3' exoribonuclease Pet127. Involved in the specific removal of group I introns in mitochondrial encoded transcripts.</text>
</comment>
<feature type="repeat" description="PPR" evidence="5">
    <location>
        <begin position="581"/>
        <end position="615"/>
    </location>
</feature>
<reference evidence="7" key="1">
    <citation type="journal article" date="2020" name="Stud. Mycol.">
        <title>101 Dothideomycetes genomes: a test case for predicting lifestyles and emergence of pathogens.</title>
        <authorList>
            <person name="Haridas S."/>
            <person name="Albert R."/>
            <person name="Binder M."/>
            <person name="Bloem J."/>
            <person name="Labutti K."/>
            <person name="Salamov A."/>
            <person name="Andreopoulos B."/>
            <person name="Baker S."/>
            <person name="Barry K."/>
            <person name="Bills G."/>
            <person name="Bluhm B."/>
            <person name="Cannon C."/>
            <person name="Castanera R."/>
            <person name="Culley D."/>
            <person name="Daum C."/>
            <person name="Ezra D."/>
            <person name="Gonzalez J."/>
            <person name="Henrissat B."/>
            <person name="Kuo A."/>
            <person name="Liang C."/>
            <person name="Lipzen A."/>
            <person name="Lutzoni F."/>
            <person name="Magnuson J."/>
            <person name="Mondo S."/>
            <person name="Nolan M."/>
            <person name="Ohm R."/>
            <person name="Pangilinan J."/>
            <person name="Park H.-J."/>
            <person name="Ramirez L."/>
            <person name="Alfaro M."/>
            <person name="Sun H."/>
            <person name="Tritt A."/>
            <person name="Yoshinaga Y."/>
            <person name="Zwiers L.-H."/>
            <person name="Turgeon B."/>
            <person name="Goodwin S."/>
            <person name="Spatafora J."/>
            <person name="Crous P."/>
            <person name="Grigoriev I."/>
        </authorList>
    </citation>
    <scope>NUCLEOTIDE SEQUENCE</scope>
    <source>
        <strain evidence="7">ATCC 74209</strain>
    </source>
</reference>
<feature type="repeat" description="PPR" evidence="5">
    <location>
        <begin position="878"/>
        <end position="912"/>
    </location>
</feature>
<organism evidence="7 8">
    <name type="scientific">Delitschia confertaspora ATCC 74209</name>
    <dbReference type="NCBI Taxonomy" id="1513339"/>
    <lineage>
        <taxon>Eukaryota</taxon>
        <taxon>Fungi</taxon>
        <taxon>Dikarya</taxon>
        <taxon>Ascomycota</taxon>
        <taxon>Pezizomycotina</taxon>
        <taxon>Dothideomycetes</taxon>
        <taxon>Pleosporomycetidae</taxon>
        <taxon>Pleosporales</taxon>
        <taxon>Delitschiaceae</taxon>
        <taxon>Delitschia</taxon>
    </lineage>
</organism>
<dbReference type="Pfam" id="PF13041">
    <property type="entry name" value="PPR_2"/>
    <property type="match status" value="2"/>
</dbReference>
<dbReference type="Proteomes" id="UP000799536">
    <property type="component" value="Unassembled WGS sequence"/>
</dbReference>
<dbReference type="Gene3D" id="1.25.40.10">
    <property type="entry name" value="Tetratricopeptide repeat domain"/>
    <property type="match status" value="3"/>
</dbReference>
<dbReference type="OrthoDB" id="185373at2759"/>
<dbReference type="NCBIfam" id="TIGR00756">
    <property type="entry name" value="PPR"/>
    <property type="match status" value="2"/>
</dbReference>
<evidence type="ECO:0000256" key="5">
    <source>
        <dbReference type="PROSITE-ProRule" id="PRU00708"/>
    </source>
</evidence>
<comment type="subunit">
    <text evidence="4">Binds to mitochondrial small subunit 15S rRNA.</text>
</comment>
<evidence type="ECO:0000256" key="1">
    <source>
        <dbReference type="ARBA" id="ARBA00006192"/>
    </source>
</evidence>
<evidence type="ECO:0008006" key="9">
    <source>
        <dbReference type="Google" id="ProtNLM"/>
    </source>
</evidence>
<evidence type="ECO:0000256" key="6">
    <source>
        <dbReference type="SAM" id="MobiDB-lite"/>
    </source>
</evidence>
<dbReference type="PANTHER" id="PTHR47447:SF17">
    <property type="entry name" value="OS12G0638900 PROTEIN"/>
    <property type="match status" value="1"/>
</dbReference>
<dbReference type="PROSITE" id="PS51375">
    <property type="entry name" value="PPR"/>
    <property type="match status" value="3"/>
</dbReference>
<comment type="similarity">
    <text evidence="1">Belongs to the CCM1 family.</text>
</comment>
<sequence>MSNPYICTTCRIRLIQRVAYRPNPQWQPKASFISLRGLRKSPVDNKQASSEVESPATDKPSDSTLIPLQRPPSIPLNAPGEHPPSGPASNGAGADGSFGIREGQDVFSDLLIPQGPLSSSGQSLGNTKPAMTKEELHIALEDAEWLFGQRGSGTGRYSRFVHRETSNKPVQTKQPDAMLETAPTRASEPCQPPTPSEPLVKKVPAEADFKKVSPVSGIQNHLDAGNVHPAWELLRTYFIDGKSPALVHPSLTDLPLLKKGIVFRRLLKAVIEDYFINQTAWLSPSKVLLRYEQAKLARTDIWIDGIETFTYKLLSTLATEKPDIERTEILVSELMAVWRLFFQCKGPKNIPLAAVDGEWASLARFRTPDERNRGNHLLNFQNMLQTYHPKFPWSNKIALSALFMFAVFSHQKPNFQISESLRSENEPFIKLIAQILHPGGRESHLGSVIQEMESSVQFASLPEDFREELVKQVKSAPTTAMVMIGAEKYTDPRILNVERPVALQDFYKKRITRAAESADERRLESLWQEVLKAYGPSKEGENTNIPRPVYCAFLTAFLGTRKADRAIDTWNHMIANGVVPDVYAWTAMLTGCQKARDVDGLNEMWARMNRSGVQPDVYAWTARISGLIERRRLKDGLAALEEMGRAWLQGEAAINAPNAQGMKRPTTQPTRKVNPYPKPTIETINAAIHEITDLPVPNGVTSRTARHRAIDKILRWAGRFSIKPDVITYNTLIRLRMREHDGLATFKLLQQMEEEGIEPDVATFTMLIRAFFDNNKLDELPQDEQIPKIIALLEELENRGLKLNAYTYSQTIDRLIHQYNNMPAVRTVLDHMLARGLKPSPMIYTSLMMHYFNQTPPDIPSVDSLWLRITSTPGMVIDKILFDRVIEGYANAGEIGKTMSVLVRMGKHGKQPGWVALTAVVRALVEAGDSARAQGIVEDVVRTEGVAKYGVTGAEYGRREFWGMVRELGLEVQGEDDLGVRVGEEEIVAES</sequence>
<evidence type="ECO:0000256" key="4">
    <source>
        <dbReference type="ARBA" id="ARBA00044511"/>
    </source>
</evidence>
<evidence type="ECO:0000256" key="2">
    <source>
        <dbReference type="ARBA" id="ARBA00022737"/>
    </source>
</evidence>
<dbReference type="InterPro" id="IPR002885">
    <property type="entry name" value="PPR_rpt"/>
</dbReference>
<accession>A0A9P4MWS6</accession>
<evidence type="ECO:0000313" key="8">
    <source>
        <dbReference type="Proteomes" id="UP000799536"/>
    </source>
</evidence>
<dbReference type="Pfam" id="PF13812">
    <property type="entry name" value="PPR_3"/>
    <property type="match status" value="1"/>
</dbReference>
<protein>
    <recommendedName>
        <fullName evidence="9">Pentatricopeptide repeat domain protein</fullName>
    </recommendedName>
</protein>
<name>A0A9P4MWS6_9PLEO</name>
<dbReference type="InterPro" id="IPR011990">
    <property type="entry name" value="TPR-like_helical_dom_sf"/>
</dbReference>
<evidence type="ECO:0000256" key="3">
    <source>
        <dbReference type="ARBA" id="ARBA00044493"/>
    </source>
</evidence>
<gene>
    <name evidence="7" type="ORF">GQ43DRAFT_413590</name>
</gene>
<feature type="repeat" description="PPR" evidence="5">
    <location>
        <begin position="725"/>
        <end position="759"/>
    </location>
</feature>
<keyword evidence="8" id="KW-1185">Reference proteome</keyword>
<comment type="caution">
    <text evidence="7">The sequence shown here is derived from an EMBL/GenBank/DDBJ whole genome shotgun (WGS) entry which is preliminary data.</text>
</comment>
<dbReference type="AlphaFoldDB" id="A0A9P4MWS6"/>
<dbReference type="PANTHER" id="PTHR47447">
    <property type="entry name" value="OS03G0856100 PROTEIN"/>
    <property type="match status" value="1"/>
</dbReference>
<evidence type="ECO:0000313" key="7">
    <source>
        <dbReference type="EMBL" id="KAF2202478.1"/>
    </source>
</evidence>
<keyword evidence="2" id="KW-0677">Repeat</keyword>